<gene>
    <name evidence="1" type="ORF">D0817_24675</name>
</gene>
<sequence>MANYKFNVETLYEKTDNGLDIIKKYLNNCDGFSKALENDKNAFRYRDTDKSASCYLVKNDKGLKGSIGVNYWRVKDFGGDFFTPIGIAMEQSGLDFYPCLKMLYEWFNLDGNNTFFTATVEITTLDDKDKRPLDWYNVVTKEHTQLDIIGTYVTAELAKEYDFFSVEYYEKIFINKKTNQKNYIKVSATESFPIFCYMPEKTWCKTYAPFSKDKSFKHGYLGKKPVRYVYGLQKIIKKYDDKIDDFNRQIKKSKDDKTTGRLIDERDAYKIPNCIVASGGSDGLNVASLGYDLIWYNSESEQINYTEYNQLKEICKNIYNLPDVDESGIKYGYEVAEKFWNMKSIWLPKEKLGTNGKDFRDWMKFYKKADLGAVKFQFGNLLTGALKMKFFEKNEKSKRWSVKTSYLHYFLKIKGFHLYYPEKKYTEKTGVQEFIFIRINEHIVEQFFPNDIRKFTEMYLIEKGQPIEVIDLIKNTEQFNEPKLLSMDKIVLDFKNFTEETQTFFYKNQFATISKDGIELKPYKDLKNYVWDYRIVNKTIFAEKQSFRHYKDDNCNDRVEILQKDCDFMNYLINGSRMSWRKELEEPFGDFSNNKELKEAKQKYHNENRFNLSAECLTESERLIQEKHFLNKCFGIGYLLHRYKIESFAKFIYIMDDAPKESEEDSNGRSGKSVLLNGIDKLLNNHYYINGKSKNITTNSHLLDGFTKENDYLRIEDIDQYLGVEFFYNWVTGPISVNPKTKKPYNVEFHDAGKMAATSNFGIGKINQSTLGRLFFISFSDYYHVKTDKYHEERKISHDFNNKDLFSSYWDEKQWNKFYYFLMECCQLYLSNRDNELQAPQTNIHLTNIQASMGENFMNWCDSYFTHSMIDEESETKDVVHGTLNRFLLRDDVQKAYTLHAGEKYKKTATNFKRSLQEYCKMKTWTFNPVEYLSADKKTIKKPHTNEKGNRNILEFFYVRTNDIEVSIPEQKQLNLGDRPNDLPF</sequence>
<dbReference type="OrthoDB" id="840343at2"/>
<dbReference type="RefSeq" id="WP_127340935.1">
    <property type="nucleotide sequence ID" value="NZ_QWDM01000031.1"/>
</dbReference>
<dbReference type="EMBL" id="QWDM01000031">
    <property type="protein sequence ID" value="RUT67761.1"/>
    <property type="molecule type" value="Genomic_DNA"/>
</dbReference>
<proteinExistence type="predicted"/>
<protein>
    <submittedName>
        <fullName evidence="1">Uncharacterized protein</fullName>
    </submittedName>
</protein>
<name>A0A434A070_9FLAO</name>
<reference evidence="2" key="1">
    <citation type="journal article" date="2019" name="Syst. Appl. Microbiol.">
        <title>Flavobacterium circumlabens sp. nov. and Flavobacterium cupreum sp. nov., two psychrotrophic species isolated from Antarctic environmental samples.</title>
        <authorList>
            <person name="Kralova S."/>
            <person name="Busse H.-J."/>
            <person name="Svec P."/>
            <person name="Maslanova I."/>
            <person name="Stankova E."/>
            <person name="Bartak M."/>
            <person name="Sedlacek I."/>
        </authorList>
    </citation>
    <scope>NUCLEOTIDE SEQUENCE [LARGE SCALE GENOMIC DNA]</scope>
    <source>
        <strain evidence="2">CCM 8825</strain>
    </source>
</reference>
<accession>A0A434A070</accession>
<dbReference type="Proteomes" id="UP000288102">
    <property type="component" value="Unassembled WGS sequence"/>
</dbReference>
<comment type="caution">
    <text evidence="1">The sequence shown here is derived from an EMBL/GenBank/DDBJ whole genome shotgun (WGS) entry which is preliminary data.</text>
</comment>
<keyword evidence="2" id="KW-1185">Reference proteome</keyword>
<evidence type="ECO:0000313" key="1">
    <source>
        <dbReference type="EMBL" id="RUT67761.1"/>
    </source>
</evidence>
<dbReference type="AlphaFoldDB" id="A0A434A070"/>
<organism evidence="1 2">
    <name type="scientific">Flavobacterium cupreum</name>
    <dbReference type="NCBI Taxonomy" id="2133766"/>
    <lineage>
        <taxon>Bacteria</taxon>
        <taxon>Pseudomonadati</taxon>
        <taxon>Bacteroidota</taxon>
        <taxon>Flavobacteriia</taxon>
        <taxon>Flavobacteriales</taxon>
        <taxon>Flavobacteriaceae</taxon>
        <taxon>Flavobacterium</taxon>
    </lineage>
</organism>
<evidence type="ECO:0000313" key="2">
    <source>
        <dbReference type="Proteomes" id="UP000288102"/>
    </source>
</evidence>